<name>A0AAV7TE17_PLEWA</name>
<accession>A0AAV7TE17</accession>
<feature type="region of interest" description="Disordered" evidence="1">
    <location>
        <begin position="1"/>
        <end position="25"/>
    </location>
</feature>
<comment type="caution">
    <text evidence="2">The sequence shown here is derived from an EMBL/GenBank/DDBJ whole genome shotgun (WGS) entry which is preliminary data.</text>
</comment>
<evidence type="ECO:0000256" key="1">
    <source>
        <dbReference type="SAM" id="MobiDB-lite"/>
    </source>
</evidence>
<organism evidence="2 3">
    <name type="scientific">Pleurodeles waltl</name>
    <name type="common">Iberian ribbed newt</name>
    <dbReference type="NCBI Taxonomy" id="8319"/>
    <lineage>
        <taxon>Eukaryota</taxon>
        <taxon>Metazoa</taxon>
        <taxon>Chordata</taxon>
        <taxon>Craniata</taxon>
        <taxon>Vertebrata</taxon>
        <taxon>Euteleostomi</taxon>
        <taxon>Amphibia</taxon>
        <taxon>Batrachia</taxon>
        <taxon>Caudata</taxon>
        <taxon>Salamandroidea</taxon>
        <taxon>Salamandridae</taxon>
        <taxon>Pleurodelinae</taxon>
        <taxon>Pleurodeles</taxon>
    </lineage>
</organism>
<evidence type="ECO:0000313" key="3">
    <source>
        <dbReference type="Proteomes" id="UP001066276"/>
    </source>
</evidence>
<feature type="compositionally biased region" description="Polar residues" evidence="1">
    <location>
        <begin position="16"/>
        <end position="25"/>
    </location>
</feature>
<sequence length="100" mass="10997">MDRYVAQGSQRESDEQTGANPEPSSAQILAAIEASRLAVQTKIETMALDVNLLGVDLHAVPERSIKTEQHVSALQNELDTLKAMEAALELAIEGYDYWLK</sequence>
<protein>
    <submittedName>
        <fullName evidence="2">Uncharacterized protein</fullName>
    </submittedName>
</protein>
<gene>
    <name evidence="2" type="ORF">NDU88_000090</name>
</gene>
<dbReference type="AlphaFoldDB" id="A0AAV7TE17"/>
<reference evidence="2" key="1">
    <citation type="journal article" date="2022" name="bioRxiv">
        <title>Sequencing and chromosome-scale assembly of the giantPleurodeles waltlgenome.</title>
        <authorList>
            <person name="Brown T."/>
            <person name="Elewa A."/>
            <person name="Iarovenko S."/>
            <person name="Subramanian E."/>
            <person name="Araus A.J."/>
            <person name="Petzold A."/>
            <person name="Susuki M."/>
            <person name="Suzuki K.-i.T."/>
            <person name="Hayashi T."/>
            <person name="Toyoda A."/>
            <person name="Oliveira C."/>
            <person name="Osipova E."/>
            <person name="Leigh N.D."/>
            <person name="Simon A."/>
            <person name="Yun M.H."/>
        </authorList>
    </citation>
    <scope>NUCLEOTIDE SEQUENCE</scope>
    <source>
        <strain evidence="2">20211129_DDA</strain>
        <tissue evidence="2">Liver</tissue>
    </source>
</reference>
<evidence type="ECO:0000313" key="2">
    <source>
        <dbReference type="EMBL" id="KAJ1174799.1"/>
    </source>
</evidence>
<dbReference type="EMBL" id="JANPWB010000006">
    <property type="protein sequence ID" value="KAJ1174799.1"/>
    <property type="molecule type" value="Genomic_DNA"/>
</dbReference>
<proteinExistence type="predicted"/>
<dbReference type="Proteomes" id="UP001066276">
    <property type="component" value="Chromosome 3_2"/>
</dbReference>
<keyword evidence="3" id="KW-1185">Reference proteome</keyword>